<dbReference type="EMBL" id="BPLR01017337">
    <property type="protein sequence ID" value="GIY90654.1"/>
    <property type="molecule type" value="Genomic_DNA"/>
</dbReference>
<comment type="caution">
    <text evidence="1">The sequence shown here is derived from an EMBL/GenBank/DDBJ whole genome shotgun (WGS) entry which is preliminary data.</text>
</comment>
<name>A0AAV4X7V1_CAEEX</name>
<proteinExistence type="predicted"/>
<evidence type="ECO:0000313" key="2">
    <source>
        <dbReference type="Proteomes" id="UP001054945"/>
    </source>
</evidence>
<dbReference type="Proteomes" id="UP001054945">
    <property type="component" value="Unassembled WGS sequence"/>
</dbReference>
<dbReference type="AlphaFoldDB" id="A0AAV4X7V1"/>
<protein>
    <submittedName>
        <fullName evidence="1">Uncharacterized protein</fullName>
    </submittedName>
</protein>
<keyword evidence="2" id="KW-1185">Reference proteome</keyword>
<gene>
    <name evidence="1" type="ORF">CEXT_136661</name>
</gene>
<reference evidence="1 2" key="1">
    <citation type="submission" date="2021-06" db="EMBL/GenBank/DDBJ databases">
        <title>Caerostris extrusa draft genome.</title>
        <authorList>
            <person name="Kono N."/>
            <person name="Arakawa K."/>
        </authorList>
    </citation>
    <scope>NUCLEOTIDE SEQUENCE [LARGE SCALE GENOMIC DNA]</scope>
</reference>
<sequence>MSNKTVHLHMGRTPKNDYSSHVLQGTSSRVFTMSNETVHLHMGPTPKMITPLMSWYVLQFVYYSNDDELFKYEHSLSSRTWCNLHISGGILLFGNPRAIFPP</sequence>
<evidence type="ECO:0000313" key="1">
    <source>
        <dbReference type="EMBL" id="GIY90654.1"/>
    </source>
</evidence>
<organism evidence="1 2">
    <name type="scientific">Caerostris extrusa</name>
    <name type="common">Bark spider</name>
    <name type="synonym">Caerostris bankana</name>
    <dbReference type="NCBI Taxonomy" id="172846"/>
    <lineage>
        <taxon>Eukaryota</taxon>
        <taxon>Metazoa</taxon>
        <taxon>Ecdysozoa</taxon>
        <taxon>Arthropoda</taxon>
        <taxon>Chelicerata</taxon>
        <taxon>Arachnida</taxon>
        <taxon>Araneae</taxon>
        <taxon>Araneomorphae</taxon>
        <taxon>Entelegynae</taxon>
        <taxon>Araneoidea</taxon>
        <taxon>Araneidae</taxon>
        <taxon>Caerostris</taxon>
    </lineage>
</organism>
<accession>A0AAV4X7V1</accession>